<dbReference type="EMBL" id="VWSH01000004">
    <property type="protein sequence ID" value="KAA5532674.1"/>
    <property type="molecule type" value="Genomic_DNA"/>
</dbReference>
<gene>
    <name evidence="1" type="ORF">F0919_18000</name>
</gene>
<evidence type="ECO:0000313" key="1">
    <source>
        <dbReference type="EMBL" id="KAA5532674.1"/>
    </source>
</evidence>
<name>A0A5M6CBZ6_9BACT</name>
<organism evidence="1 2">
    <name type="scientific">Taibaiella lutea</name>
    <dbReference type="NCBI Taxonomy" id="2608001"/>
    <lineage>
        <taxon>Bacteria</taxon>
        <taxon>Pseudomonadati</taxon>
        <taxon>Bacteroidota</taxon>
        <taxon>Chitinophagia</taxon>
        <taxon>Chitinophagales</taxon>
        <taxon>Chitinophagaceae</taxon>
        <taxon>Taibaiella</taxon>
    </lineage>
</organism>
<evidence type="ECO:0000313" key="2">
    <source>
        <dbReference type="Proteomes" id="UP000323632"/>
    </source>
</evidence>
<dbReference type="Proteomes" id="UP000323632">
    <property type="component" value="Unassembled WGS sequence"/>
</dbReference>
<dbReference type="RefSeq" id="WP_150034251.1">
    <property type="nucleotide sequence ID" value="NZ_VWSH01000004.1"/>
</dbReference>
<reference evidence="1 2" key="1">
    <citation type="submission" date="2019-09" db="EMBL/GenBank/DDBJ databases">
        <title>Genome sequence and assembly of Taibaiella sp.</title>
        <authorList>
            <person name="Chhetri G."/>
        </authorList>
    </citation>
    <scope>NUCLEOTIDE SEQUENCE [LARGE SCALE GENOMIC DNA]</scope>
    <source>
        <strain evidence="1 2">KVB11</strain>
    </source>
</reference>
<protein>
    <submittedName>
        <fullName evidence="1">Uncharacterized protein</fullName>
    </submittedName>
</protein>
<proteinExistence type="predicted"/>
<keyword evidence="2" id="KW-1185">Reference proteome</keyword>
<comment type="caution">
    <text evidence="1">The sequence shown here is derived from an EMBL/GenBank/DDBJ whole genome shotgun (WGS) entry which is preliminary data.</text>
</comment>
<dbReference type="AlphaFoldDB" id="A0A5M6CBZ6"/>
<accession>A0A5M6CBZ6</accession>
<sequence>MVQALIEGRKTQTRRIIKNHAAQNWDKVEMDGIHHAYKEWFNEDDGKMEPAEWLLLNEDGDVEDILGQCPYGKPGDFLWVRESWQINSWDFEDGTCDIKYATGEVLEWNLKDAFDNSAFTAEWLQFQLDAMAEKGIFKIVDKNDNETSEDDEIFYKRTGKAQPFKPSIHMPKEAARIWLKVKNIRVERLMDISEDDAVAEGIQRYLSDIDGRMRYKDYLADTKGYGHPNDDYPTVGLAVTSFCTLWDKINGSDSRYANPWLFVVEFEVLSTTGKPEFLN</sequence>